<dbReference type="Proteomes" id="UP000257109">
    <property type="component" value="Unassembled WGS sequence"/>
</dbReference>
<feature type="non-terminal residue" evidence="1">
    <location>
        <position position="1"/>
    </location>
</feature>
<dbReference type="EMBL" id="QJKJ01000023">
    <property type="protein sequence ID" value="RDY14740.1"/>
    <property type="molecule type" value="Genomic_DNA"/>
</dbReference>
<keyword evidence="2" id="KW-1185">Reference proteome</keyword>
<reference evidence="1" key="1">
    <citation type="submission" date="2018-05" db="EMBL/GenBank/DDBJ databases">
        <title>Draft genome of Mucuna pruriens seed.</title>
        <authorList>
            <person name="Nnadi N.E."/>
            <person name="Vos R."/>
            <person name="Hasami M.H."/>
            <person name="Devisetty U.K."/>
            <person name="Aguiy J.C."/>
        </authorList>
    </citation>
    <scope>NUCLEOTIDE SEQUENCE [LARGE SCALE GENOMIC DNA]</scope>
    <source>
        <strain evidence="1">JCA_2017</strain>
    </source>
</reference>
<sequence>MKWRKTPYRGYSAQWPPYKNKREDELRQQIAVMKAVVERTERPAWETVSIQAFLGQAFSEEIDKTLIPANFRELVMEPFNNTQDPHAHLQAS</sequence>
<comment type="caution">
    <text evidence="1">The sequence shown here is derived from an EMBL/GenBank/DDBJ whole genome shotgun (WGS) entry which is preliminary data.</text>
</comment>
<gene>
    <name evidence="1" type="ORF">CR513_00142</name>
</gene>
<protein>
    <recommendedName>
        <fullName evidence="3">Retrotransposon gag domain-containing protein</fullName>
    </recommendedName>
</protein>
<proteinExistence type="predicted"/>
<evidence type="ECO:0000313" key="2">
    <source>
        <dbReference type="Proteomes" id="UP000257109"/>
    </source>
</evidence>
<evidence type="ECO:0008006" key="3">
    <source>
        <dbReference type="Google" id="ProtNLM"/>
    </source>
</evidence>
<evidence type="ECO:0000313" key="1">
    <source>
        <dbReference type="EMBL" id="RDY14740.1"/>
    </source>
</evidence>
<dbReference type="AlphaFoldDB" id="A0A371II58"/>
<name>A0A371II58_MUCPR</name>
<organism evidence="1 2">
    <name type="scientific">Mucuna pruriens</name>
    <name type="common">Velvet bean</name>
    <name type="synonym">Dolichos pruriens</name>
    <dbReference type="NCBI Taxonomy" id="157652"/>
    <lineage>
        <taxon>Eukaryota</taxon>
        <taxon>Viridiplantae</taxon>
        <taxon>Streptophyta</taxon>
        <taxon>Embryophyta</taxon>
        <taxon>Tracheophyta</taxon>
        <taxon>Spermatophyta</taxon>
        <taxon>Magnoliopsida</taxon>
        <taxon>eudicotyledons</taxon>
        <taxon>Gunneridae</taxon>
        <taxon>Pentapetalae</taxon>
        <taxon>rosids</taxon>
        <taxon>fabids</taxon>
        <taxon>Fabales</taxon>
        <taxon>Fabaceae</taxon>
        <taxon>Papilionoideae</taxon>
        <taxon>50 kb inversion clade</taxon>
        <taxon>NPAAA clade</taxon>
        <taxon>indigoferoid/millettioid clade</taxon>
        <taxon>Phaseoleae</taxon>
        <taxon>Mucuna</taxon>
    </lineage>
</organism>
<accession>A0A371II58</accession>